<sequence>VYTIQRVLTPATAAQYVSMATDYIKNAQEYYDGTATADDLGVKALDDKTLEITLIQPTSYFIDILSMWTFSPVQKATVEANGDKWSTEADTYICNGPFKIASMSMNENVILEKNENYWDAENVSLQKVTFRYVLDQATALTAYESGEVDGVASIPSSDFARLKAENAGVQTSPSYGTVYYDFNCSAEPVNNVLVRKAICLAIDRQSIIDNVVQVDAQPAYSFLAPGYSVDGKDITEGRESFGLSATADV</sequence>
<dbReference type="InterPro" id="IPR000914">
    <property type="entry name" value="SBP_5_dom"/>
</dbReference>
<feature type="domain" description="Solute-binding protein family 5" evidence="5">
    <location>
        <begin position="1"/>
        <end position="235"/>
    </location>
</feature>
<dbReference type="GO" id="GO:1904680">
    <property type="term" value="F:peptide transmembrane transporter activity"/>
    <property type="evidence" value="ECO:0007669"/>
    <property type="project" value="TreeGrafter"/>
</dbReference>
<protein>
    <submittedName>
        <fullName evidence="6">Oligopeptide ABC transporter, periplasmic oligopeptide-binding protein</fullName>
    </submittedName>
</protein>
<feature type="non-terminal residue" evidence="6">
    <location>
        <position position="249"/>
    </location>
</feature>
<reference evidence="6" key="1">
    <citation type="journal article" date="2013" name="Environ. Microbiol.">
        <title>Microbiota from the distal guts of lean and obese adolescents exhibit partial functional redundancy besides clear differences in community structure.</title>
        <authorList>
            <person name="Ferrer M."/>
            <person name="Ruiz A."/>
            <person name="Lanza F."/>
            <person name="Haange S.B."/>
            <person name="Oberbach A."/>
            <person name="Till H."/>
            <person name="Bargiela R."/>
            <person name="Campoy C."/>
            <person name="Segura M.T."/>
            <person name="Richter M."/>
            <person name="von Bergen M."/>
            <person name="Seifert J."/>
            <person name="Suarez A."/>
        </authorList>
    </citation>
    <scope>NUCLEOTIDE SEQUENCE</scope>
</reference>
<evidence type="ECO:0000256" key="3">
    <source>
        <dbReference type="ARBA" id="ARBA00022448"/>
    </source>
</evidence>
<dbReference type="SUPFAM" id="SSF53850">
    <property type="entry name" value="Periplasmic binding protein-like II"/>
    <property type="match status" value="1"/>
</dbReference>
<organism evidence="6">
    <name type="scientific">human gut metagenome</name>
    <dbReference type="NCBI Taxonomy" id="408170"/>
    <lineage>
        <taxon>unclassified sequences</taxon>
        <taxon>metagenomes</taxon>
        <taxon>organismal metagenomes</taxon>
    </lineage>
</organism>
<dbReference type="PANTHER" id="PTHR30290:SF10">
    <property type="entry name" value="PERIPLASMIC OLIGOPEPTIDE-BINDING PROTEIN-RELATED"/>
    <property type="match status" value="1"/>
</dbReference>
<keyword evidence="3" id="KW-0813">Transport</keyword>
<accession>K1S0G6</accession>
<feature type="non-terminal residue" evidence="6">
    <location>
        <position position="1"/>
    </location>
</feature>
<comment type="similarity">
    <text evidence="2">Belongs to the bacterial solute-binding protein 5 family.</text>
</comment>
<comment type="subcellular location">
    <subcellularLocation>
        <location evidence="1">Cell envelope</location>
    </subcellularLocation>
</comment>
<dbReference type="Gene3D" id="3.10.105.10">
    <property type="entry name" value="Dipeptide-binding Protein, Domain 3"/>
    <property type="match status" value="1"/>
</dbReference>
<dbReference type="PANTHER" id="PTHR30290">
    <property type="entry name" value="PERIPLASMIC BINDING COMPONENT OF ABC TRANSPORTER"/>
    <property type="match status" value="1"/>
</dbReference>
<evidence type="ECO:0000256" key="2">
    <source>
        <dbReference type="ARBA" id="ARBA00005695"/>
    </source>
</evidence>
<evidence type="ECO:0000259" key="5">
    <source>
        <dbReference type="Pfam" id="PF00496"/>
    </source>
</evidence>
<dbReference type="Gene3D" id="3.40.190.10">
    <property type="entry name" value="Periplasmic binding protein-like II"/>
    <property type="match status" value="1"/>
</dbReference>
<dbReference type="Pfam" id="PF00496">
    <property type="entry name" value="SBP_bac_5"/>
    <property type="match status" value="1"/>
</dbReference>
<dbReference type="InterPro" id="IPR039424">
    <property type="entry name" value="SBP_5"/>
</dbReference>
<evidence type="ECO:0000256" key="1">
    <source>
        <dbReference type="ARBA" id="ARBA00004196"/>
    </source>
</evidence>
<keyword evidence="4" id="KW-0732">Signal</keyword>
<comment type="caution">
    <text evidence="6">The sequence shown here is derived from an EMBL/GenBank/DDBJ whole genome shotgun (WGS) entry which is preliminary data.</text>
</comment>
<name>K1S0G6_9ZZZZ</name>
<dbReference type="GO" id="GO:0030313">
    <property type="term" value="C:cell envelope"/>
    <property type="evidence" value="ECO:0007669"/>
    <property type="project" value="UniProtKB-SubCell"/>
</dbReference>
<evidence type="ECO:0000313" key="6">
    <source>
        <dbReference type="EMBL" id="EKC51103.1"/>
    </source>
</evidence>
<dbReference type="EMBL" id="AJWY01012029">
    <property type="protein sequence ID" value="EKC51103.1"/>
    <property type="molecule type" value="Genomic_DNA"/>
</dbReference>
<dbReference type="AlphaFoldDB" id="K1S0G6"/>
<evidence type="ECO:0000256" key="4">
    <source>
        <dbReference type="ARBA" id="ARBA00022729"/>
    </source>
</evidence>
<dbReference type="Gene3D" id="3.90.76.10">
    <property type="entry name" value="Dipeptide-binding Protein, Domain 1"/>
    <property type="match status" value="1"/>
</dbReference>
<gene>
    <name evidence="6" type="ORF">LEA_17567</name>
</gene>
<dbReference type="GO" id="GO:0015833">
    <property type="term" value="P:peptide transport"/>
    <property type="evidence" value="ECO:0007669"/>
    <property type="project" value="TreeGrafter"/>
</dbReference>
<proteinExistence type="inferred from homology"/>